<dbReference type="OrthoDB" id="5430121at2"/>
<name>A0A1B7XCB9_9BACT</name>
<dbReference type="EMBL" id="JXMS01000014">
    <property type="protein sequence ID" value="OBQ51564.1"/>
    <property type="molecule type" value="Genomic_DNA"/>
</dbReference>
<proteinExistence type="predicted"/>
<keyword evidence="2" id="KW-1185">Reference proteome</keyword>
<comment type="caution">
    <text evidence="1">The sequence shown here is derived from an EMBL/GenBank/DDBJ whole genome shotgun (WGS) entry which is preliminary data.</text>
</comment>
<dbReference type="Proteomes" id="UP000091979">
    <property type="component" value="Unassembled WGS sequence"/>
</dbReference>
<dbReference type="Gene3D" id="2.40.50.100">
    <property type="match status" value="1"/>
</dbReference>
<dbReference type="AlphaFoldDB" id="A0A1B7XCB9"/>
<gene>
    <name evidence="1" type="ORF">SP90_09275</name>
</gene>
<reference evidence="1 2" key="1">
    <citation type="submission" date="2015-01" db="EMBL/GenBank/DDBJ databases">
        <title>Desulfovibrio sp. JC271 draft genome sequence.</title>
        <authorList>
            <person name="Shivani Y."/>
            <person name="Subhash Y."/>
            <person name="Sasikala C."/>
            <person name="Ramana C.V."/>
        </authorList>
    </citation>
    <scope>NUCLEOTIDE SEQUENCE [LARGE SCALE GENOMIC DNA]</scope>
    <source>
        <strain evidence="1 2">JC271</strain>
    </source>
</reference>
<dbReference type="PATRIC" id="fig|1560234.3.peg.685"/>
<dbReference type="RefSeq" id="WP_066854863.1">
    <property type="nucleotide sequence ID" value="NZ_JXMS01000014.1"/>
</dbReference>
<protein>
    <submittedName>
        <fullName evidence="1">Biotin attachment protein</fullName>
    </submittedName>
</protein>
<evidence type="ECO:0000313" key="1">
    <source>
        <dbReference type="EMBL" id="OBQ51564.1"/>
    </source>
</evidence>
<organism evidence="1 2">
    <name type="scientific">Halodesulfovibrio spirochaetisodalis</name>
    <dbReference type="NCBI Taxonomy" id="1560234"/>
    <lineage>
        <taxon>Bacteria</taxon>
        <taxon>Pseudomonadati</taxon>
        <taxon>Thermodesulfobacteriota</taxon>
        <taxon>Desulfovibrionia</taxon>
        <taxon>Desulfovibrionales</taxon>
        <taxon>Desulfovibrionaceae</taxon>
        <taxon>Halodesulfovibrio</taxon>
    </lineage>
</organism>
<dbReference type="STRING" id="1560234.SP90_09275"/>
<sequence>MLDITKLLEEIKASPYEELVITAPHTGVVSFGSVKEGDRVIGATGTWNEIPGTPLATLQRERNDKIIRATQKGVVEKIYTELEGTFVEAGTELVRLRHFLSKEEVLSIILKKALYLFEAPERAKYYFAPEVDSKIKSSGSQSVTVHDGMELFIMSRMKREAPLNYSGPDGVIYSVYFQHNENIDSGAPLIGVCPPDQLALIEDVVVRVQTEWTEQE</sequence>
<evidence type="ECO:0000313" key="2">
    <source>
        <dbReference type="Proteomes" id="UP000091979"/>
    </source>
</evidence>
<accession>A0A1B7XCB9</accession>